<sequence>MIRNQIDSVLLEQVGAWWQHLPKSIQINGDLAHQDGLISKQSMGFWLKVVEHFKIYDKVFALDFLDHLDFKRYFHKNRNRFGTKTNLAHRKNAHLKRHEKADLLLQLLRTLRNRAFHFENLYKYTPKGDPRLNAKILEDKHTAYPTPAKQTLKPQELYIALQPDKIALFLEDLLGSFAPELVSYANGGKRFT</sequence>
<keyword evidence="2" id="KW-1185">Reference proteome</keyword>
<geneLocation type="plasmid" evidence="1 2">
    <name>pNHP190012_1</name>
</geneLocation>
<dbReference type="Proteomes" id="UP000826146">
    <property type="component" value="Plasmid pNHP190012_1"/>
</dbReference>
<evidence type="ECO:0008006" key="3">
    <source>
        <dbReference type="Google" id="ProtNLM"/>
    </source>
</evidence>
<evidence type="ECO:0000313" key="2">
    <source>
        <dbReference type="Proteomes" id="UP000826146"/>
    </source>
</evidence>
<keyword evidence="1" id="KW-0614">Plasmid</keyword>
<proteinExistence type="predicted"/>
<gene>
    <name evidence="1" type="ORF">NHP190012_16380</name>
</gene>
<protein>
    <recommendedName>
        <fullName evidence="3">CAAX protease</fullName>
    </recommendedName>
</protein>
<organism evidence="1 2">
    <name type="scientific">Helicobacter gastrofelis</name>
    <dbReference type="NCBI Taxonomy" id="2849642"/>
    <lineage>
        <taxon>Bacteria</taxon>
        <taxon>Pseudomonadati</taxon>
        <taxon>Campylobacterota</taxon>
        <taxon>Epsilonproteobacteria</taxon>
        <taxon>Campylobacterales</taxon>
        <taxon>Helicobacteraceae</taxon>
        <taxon>Helicobacter</taxon>
    </lineage>
</organism>
<accession>A0ABN6I8S0</accession>
<name>A0ABN6I8S0_9HELI</name>
<evidence type="ECO:0000313" key="1">
    <source>
        <dbReference type="EMBL" id="BCZ19996.1"/>
    </source>
</evidence>
<reference evidence="1 2" key="1">
    <citation type="submission" date="2021-07" db="EMBL/GenBank/DDBJ databases">
        <title>Novel Helicobacter sp. Isolated from a cat.</title>
        <authorList>
            <person name="Rimbara E."/>
            <person name="Suzuki M."/>
        </authorList>
    </citation>
    <scope>NUCLEOTIDE SEQUENCE [LARGE SCALE GENOMIC DNA]</scope>
    <source>
        <strain evidence="2">NHP19-012</strain>
        <plasmid evidence="1 2">pNHP190012_1</plasmid>
    </source>
</reference>
<dbReference type="RefSeq" id="WP_221272664.1">
    <property type="nucleotide sequence ID" value="NZ_AP024820.1"/>
</dbReference>
<dbReference type="EMBL" id="AP024820">
    <property type="protein sequence ID" value="BCZ19996.1"/>
    <property type="molecule type" value="Genomic_DNA"/>
</dbReference>